<evidence type="ECO:0000313" key="2">
    <source>
        <dbReference type="Proteomes" id="UP000050556"/>
    </source>
</evidence>
<evidence type="ECO:0000313" key="1">
    <source>
        <dbReference type="EMBL" id="KPO07407.1"/>
    </source>
</evidence>
<dbReference type="InterPro" id="IPR025599">
    <property type="entry name" value="YjcZ"/>
</dbReference>
<protein>
    <submittedName>
        <fullName evidence="1">Chemotaxis protein</fullName>
    </submittedName>
</protein>
<organism evidence="1 2">
    <name type="scientific">Escherichia coli</name>
    <dbReference type="NCBI Taxonomy" id="562"/>
    <lineage>
        <taxon>Bacteria</taxon>
        <taxon>Pseudomonadati</taxon>
        <taxon>Pseudomonadota</taxon>
        <taxon>Gammaproteobacteria</taxon>
        <taxon>Enterobacterales</taxon>
        <taxon>Enterobacteriaceae</taxon>
        <taxon>Escherichia</taxon>
    </lineage>
</organism>
<name>A0A0N8IRQ7_ECOLX</name>
<dbReference type="AlphaFoldDB" id="A0A0N8IRQ7"/>
<sequence>MITSFQEALPDNEACQILACLPEKFIVDFANGIDITQDHLRVQKNRSFFMRVKEGLSGQSSARQHAINSALADSVEASLTWLTELTSSLATTNYALTQVNDRVTSLVSDTATLAHYSADTREQLNALSLQVNQKLSHLEQHLHRVDMLQRGQLHLDQIFSSWSAGRYSALPFAGRCYVALEELRWGAFGDVIRHGDTHQANQMIDILKNKALAQLAADHGSLASARHDTYSWLSWHAGQIQQNDWPETLNWMADWCTKDAHPVIWSATQKYDDLPLRMPRLCSAERIATSMVDEIFSREAA</sequence>
<accession>A0A0N8IRQ7</accession>
<proteinExistence type="predicted"/>
<reference evidence="1 2" key="1">
    <citation type="journal article" date="2015" name="Front. Microbiol.">
        <title>Genetic determinants of heat resistance in Escherichia coli.</title>
        <authorList>
            <person name="Mercer R.G."/>
            <person name="Zheng J."/>
            <person name="Garcia-Hernandez R."/>
            <person name="Ruan L."/>
            <person name="Ganzle M.G."/>
            <person name="McMullen L.M."/>
        </authorList>
    </citation>
    <scope>NUCLEOTIDE SEQUENCE [LARGE SCALE GENOMIC DNA]</scope>
    <source>
        <strain evidence="1 2">AW1.3</strain>
    </source>
</reference>
<dbReference type="Proteomes" id="UP000050556">
    <property type="component" value="Unassembled WGS sequence"/>
</dbReference>
<comment type="caution">
    <text evidence="1">The sequence shown here is derived from an EMBL/GenBank/DDBJ whole genome shotgun (WGS) entry which is preliminary data.</text>
</comment>
<dbReference type="RefSeq" id="WP_023311717.1">
    <property type="nucleotide sequence ID" value="NZ_BFTW01000007.1"/>
</dbReference>
<dbReference type="PATRIC" id="fig|562.7810.peg.2770"/>
<gene>
    <name evidence="1" type="ORF">ACU57_19925</name>
</gene>
<dbReference type="EMBL" id="LDYI01000139">
    <property type="protein sequence ID" value="KPO07407.1"/>
    <property type="molecule type" value="Genomic_DNA"/>
</dbReference>
<dbReference type="Pfam" id="PF13990">
    <property type="entry name" value="YjcZ"/>
    <property type="match status" value="1"/>
</dbReference>